<dbReference type="OrthoDB" id="5686855at2"/>
<name>A0A1C3EEL7_9GAMM</name>
<dbReference type="Gene3D" id="3.30.310.170">
    <property type="entry name" value="Outer membrane protein assembly factor BamC"/>
    <property type="match status" value="1"/>
</dbReference>
<feature type="chain" id="PRO_5008673025" description="Outer membrane protein assembly factor BamC" evidence="1">
    <location>
        <begin position="23"/>
        <end position="339"/>
    </location>
</feature>
<organism evidence="2 3">
    <name type="scientific">Veronia pacifica</name>
    <dbReference type="NCBI Taxonomy" id="1080227"/>
    <lineage>
        <taxon>Bacteria</taxon>
        <taxon>Pseudomonadati</taxon>
        <taxon>Pseudomonadota</taxon>
        <taxon>Gammaproteobacteria</taxon>
        <taxon>Vibrionales</taxon>
        <taxon>Vibrionaceae</taxon>
        <taxon>Veronia</taxon>
    </lineage>
</organism>
<dbReference type="Gene3D" id="3.30.530.50">
    <property type="match status" value="1"/>
</dbReference>
<dbReference type="Proteomes" id="UP000094936">
    <property type="component" value="Unassembled WGS sequence"/>
</dbReference>
<evidence type="ECO:0000313" key="2">
    <source>
        <dbReference type="EMBL" id="ODA31681.1"/>
    </source>
</evidence>
<dbReference type="InterPro" id="IPR042268">
    <property type="entry name" value="BamC_C"/>
</dbReference>
<keyword evidence="3" id="KW-1185">Reference proteome</keyword>
<sequence length="339" mass="37414">MKSMFKLPASALIISLAGCAGGVDTKHQAKDDFSYLKTPPLIELTPLPDQKPSQPSIFSVPQGNFPGDFGSRVDIRPPLQVLGTIPGSRIKNDGRGVTVWVDTEKKSDRLWDTVTSLATDKAFPVVSQQSETIKTDWISWPDSGSLKVKYEVDRLSANKRYGLSLTVTDWQGTPDGKVPDKNVRQRYNATMANLITEAYDKNVRIEARQRAVAMNKNIPMTLGKDRGGLPVIIARAPYDIVWERLPGILELIGFSVEYRNRSQGTINAEFEAPNEQLWQNIGDSELEFKRSKYVLLLGDLGNRTSINVTDAKGKPISEQALSNLVPVLSAGVSRQSDGK</sequence>
<evidence type="ECO:0000256" key="1">
    <source>
        <dbReference type="SAM" id="SignalP"/>
    </source>
</evidence>
<keyword evidence="1" id="KW-0732">Signal</keyword>
<comment type="caution">
    <text evidence="2">The sequence shown here is derived from an EMBL/GenBank/DDBJ whole genome shotgun (WGS) entry which is preliminary data.</text>
</comment>
<dbReference type="Pfam" id="PF06804">
    <property type="entry name" value="Lipoprotein_18"/>
    <property type="match status" value="1"/>
</dbReference>
<dbReference type="InterPro" id="IPR010653">
    <property type="entry name" value="NlpB/DapX"/>
</dbReference>
<dbReference type="RefSeq" id="WP_068903948.1">
    <property type="nucleotide sequence ID" value="NZ_JBHUIF010000032.1"/>
</dbReference>
<dbReference type="PROSITE" id="PS51257">
    <property type="entry name" value="PROKAR_LIPOPROTEIN"/>
    <property type="match status" value="1"/>
</dbReference>
<dbReference type="STRING" id="1080227.A8L45_15670"/>
<accession>A0A1C3EEL7</accession>
<dbReference type="EMBL" id="LYBM01000031">
    <property type="protein sequence ID" value="ODA31681.1"/>
    <property type="molecule type" value="Genomic_DNA"/>
</dbReference>
<evidence type="ECO:0000313" key="3">
    <source>
        <dbReference type="Proteomes" id="UP000094936"/>
    </source>
</evidence>
<protein>
    <recommendedName>
        <fullName evidence="4">Outer membrane protein assembly factor BamC</fullName>
    </recommendedName>
</protein>
<dbReference type="AlphaFoldDB" id="A0A1C3EEL7"/>
<reference evidence="2 3" key="1">
    <citation type="submission" date="2016-05" db="EMBL/GenBank/DDBJ databases">
        <title>Genomic Taxonomy of the Vibrionaceae.</title>
        <authorList>
            <person name="Gomez-Gil B."/>
            <person name="Enciso-Ibarra J."/>
        </authorList>
    </citation>
    <scope>NUCLEOTIDE SEQUENCE [LARGE SCALE GENOMIC DNA]</scope>
    <source>
        <strain evidence="2 3">CAIM 1920</strain>
    </source>
</reference>
<proteinExistence type="predicted"/>
<gene>
    <name evidence="2" type="ORF">A8L45_15670</name>
</gene>
<feature type="signal peptide" evidence="1">
    <location>
        <begin position="1"/>
        <end position="22"/>
    </location>
</feature>
<evidence type="ECO:0008006" key="4">
    <source>
        <dbReference type="Google" id="ProtNLM"/>
    </source>
</evidence>